<dbReference type="GO" id="GO:0019902">
    <property type="term" value="F:phosphatase binding"/>
    <property type="evidence" value="ECO:0007669"/>
    <property type="project" value="InterPro"/>
</dbReference>
<dbReference type="PANTHER" id="PTHR21055:SF3">
    <property type="entry name" value="PROTEIN PHOSPHATASE 1 REGULATORY SUBUNIT 36"/>
    <property type="match status" value="1"/>
</dbReference>
<protein>
    <submittedName>
        <fullName evidence="2">PPP1R36_0 protein</fullName>
    </submittedName>
    <submittedName>
        <fullName evidence="4">Protein phosphatase 1 regulatory subunit 36</fullName>
    </submittedName>
</protein>
<name>A0A0C9RCF6_9HYME</name>
<evidence type="ECO:0000313" key="3">
    <source>
        <dbReference type="Proteomes" id="UP000694866"/>
    </source>
</evidence>
<feature type="region of interest" description="Disordered" evidence="1">
    <location>
        <begin position="369"/>
        <end position="400"/>
    </location>
</feature>
<feature type="compositionally biased region" description="Basic and acidic residues" evidence="1">
    <location>
        <begin position="369"/>
        <end position="387"/>
    </location>
</feature>
<dbReference type="GeneID" id="105269391"/>
<dbReference type="RefSeq" id="XP_011307883.1">
    <property type="nucleotide sequence ID" value="XM_011309581.1"/>
</dbReference>
<sequence length="450" mass="52359">MELAEKIYVWDDFYDGLTILGVTEQRDEEIKSRKRKKQSVHQSQSYCPHAYLFLNFLDILNPGEKIKYRKCYLRRVTPPEPDVIILQDIKNLALFLLTTPVSLQFINFFHLEVVDRFLRALIIYFQFYTTIWDEEIIKKRAATMKKAPNPMAGGGRIKRAEEMNILRCVLAREYCELVVGSGASAKYHHMLAGTSIPGMQSQGEKDLRIFEVLIGIAHRIIWIALKRKHFTLIEVELHRLFRTDAYNTADRRTGGIINKGMLEDEFRILHGPKMPPKRKLLVNSPLPRQLISEVCDFRVISLGLIAFQSRDPRVNYLENALLADEEDFLDLGIKMGILGHSREDYDIMLVPLEDEKIVEEEEEDKWERRRSGMSERMRKSRTLDKKGLSMPDFGPHPEILETYPASKISGTSGKRREIRNNARKMWILRENERQNRTYSDAVSIATTIEN</sequence>
<dbReference type="AlphaFoldDB" id="A0A0C9RCF6"/>
<evidence type="ECO:0000313" key="4">
    <source>
        <dbReference type="RefSeq" id="XP_011307883.1"/>
    </source>
</evidence>
<reference evidence="4" key="2">
    <citation type="submission" date="2025-04" db="UniProtKB">
        <authorList>
            <consortium name="RefSeq"/>
        </authorList>
    </citation>
    <scope>IDENTIFICATION</scope>
    <source>
        <strain evidence="4">USDA-PBARC FA_bdor</strain>
        <tissue evidence="4">Whole organism</tissue>
    </source>
</reference>
<dbReference type="KEGG" id="fas:105269391"/>
<accession>A0A0C9RCF6</accession>
<proteinExistence type="predicted"/>
<dbReference type="Proteomes" id="UP000694866">
    <property type="component" value="Unplaced"/>
</dbReference>
<reference evidence="2" key="1">
    <citation type="submission" date="2015-01" db="EMBL/GenBank/DDBJ databases">
        <title>Transcriptome Assembly of Fopius arisanus.</title>
        <authorList>
            <person name="Geib S."/>
        </authorList>
    </citation>
    <scope>NUCLEOTIDE SEQUENCE</scope>
</reference>
<dbReference type="EMBL" id="GBYB01004611">
    <property type="protein sequence ID" value="JAG74378.1"/>
    <property type="molecule type" value="Transcribed_RNA"/>
</dbReference>
<gene>
    <name evidence="2" type="primary">PPP1R36_0</name>
    <name evidence="4" type="synonym">LOC105269391</name>
    <name evidence="2" type="ORF">g.23808</name>
</gene>
<accession>A0A9R1U559</accession>
<evidence type="ECO:0000313" key="2">
    <source>
        <dbReference type="EMBL" id="JAG74378.1"/>
    </source>
</evidence>
<dbReference type="PANTHER" id="PTHR21055">
    <property type="entry name" value="PROTEIN PHOSPHATASE 1 REGULATORY SUBUNIT 36"/>
    <property type="match status" value="1"/>
</dbReference>
<dbReference type="InterPro" id="IPR026142">
    <property type="entry name" value="Pro_pase_1_reg_su_36"/>
</dbReference>
<dbReference type="OrthoDB" id="5555409at2759"/>
<organism evidence="2">
    <name type="scientific">Fopius arisanus</name>
    <dbReference type="NCBI Taxonomy" id="64838"/>
    <lineage>
        <taxon>Eukaryota</taxon>
        <taxon>Metazoa</taxon>
        <taxon>Ecdysozoa</taxon>
        <taxon>Arthropoda</taxon>
        <taxon>Hexapoda</taxon>
        <taxon>Insecta</taxon>
        <taxon>Pterygota</taxon>
        <taxon>Neoptera</taxon>
        <taxon>Endopterygota</taxon>
        <taxon>Hymenoptera</taxon>
        <taxon>Apocrita</taxon>
        <taxon>Ichneumonoidea</taxon>
        <taxon>Braconidae</taxon>
        <taxon>Opiinae</taxon>
        <taxon>Fopius</taxon>
    </lineage>
</organism>
<evidence type="ECO:0000256" key="1">
    <source>
        <dbReference type="SAM" id="MobiDB-lite"/>
    </source>
</evidence>
<keyword evidence="3" id="KW-1185">Reference proteome</keyword>
<dbReference type="Pfam" id="PF14895">
    <property type="entry name" value="PPPI_inhib"/>
    <property type="match status" value="1"/>
</dbReference>